<evidence type="ECO:0000256" key="3">
    <source>
        <dbReference type="ARBA" id="ARBA00022514"/>
    </source>
</evidence>
<dbReference type="GO" id="GO:0005615">
    <property type="term" value="C:extracellular space"/>
    <property type="evidence" value="ECO:0000318"/>
    <property type="project" value="GO_Central"/>
</dbReference>
<dbReference type="OrthoDB" id="255819at2759"/>
<dbReference type="PROSITE" id="PS50808">
    <property type="entry name" value="ZF_BED"/>
    <property type="match status" value="2"/>
</dbReference>
<feature type="domain" description="BED-type" evidence="18">
    <location>
        <begin position="35"/>
        <end position="83"/>
    </location>
</feature>
<evidence type="ECO:0000256" key="17">
    <source>
        <dbReference type="SAM" id="MobiDB-lite"/>
    </source>
</evidence>
<accession>E9G3A7</accession>
<feature type="domain" description="BED-type" evidence="18">
    <location>
        <begin position="184"/>
        <end position="232"/>
    </location>
</feature>
<reference evidence="19 20" key="1">
    <citation type="journal article" date="2011" name="Science">
        <title>The ecoresponsive genome of Daphnia pulex.</title>
        <authorList>
            <person name="Colbourne J.K."/>
            <person name="Pfrender M.E."/>
            <person name="Gilbert D."/>
            <person name="Thomas W.K."/>
            <person name="Tucker A."/>
            <person name="Oakley T.H."/>
            <person name="Tokishita S."/>
            <person name="Aerts A."/>
            <person name="Arnold G.J."/>
            <person name="Basu M.K."/>
            <person name="Bauer D.J."/>
            <person name="Caceres C.E."/>
            <person name="Carmel L."/>
            <person name="Casola C."/>
            <person name="Choi J.H."/>
            <person name="Detter J.C."/>
            <person name="Dong Q."/>
            <person name="Dusheyko S."/>
            <person name="Eads B.D."/>
            <person name="Frohlich T."/>
            <person name="Geiler-Samerotte K.A."/>
            <person name="Gerlach D."/>
            <person name="Hatcher P."/>
            <person name="Jogdeo S."/>
            <person name="Krijgsveld J."/>
            <person name="Kriventseva E.V."/>
            <person name="Kultz D."/>
            <person name="Laforsch C."/>
            <person name="Lindquist E."/>
            <person name="Lopez J."/>
            <person name="Manak J.R."/>
            <person name="Muller J."/>
            <person name="Pangilinan J."/>
            <person name="Patwardhan R.P."/>
            <person name="Pitluck S."/>
            <person name="Pritham E.J."/>
            <person name="Rechtsteiner A."/>
            <person name="Rho M."/>
            <person name="Rogozin I.B."/>
            <person name="Sakarya O."/>
            <person name="Salamov A."/>
            <person name="Schaack S."/>
            <person name="Shapiro H."/>
            <person name="Shiga Y."/>
            <person name="Skalitzky C."/>
            <person name="Smith Z."/>
            <person name="Souvorov A."/>
            <person name="Sung W."/>
            <person name="Tang Z."/>
            <person name="Tsuchiya D."/>
            <person name="Tu H."/>
            <person name="Vos H."/>
            <person name="Wang M."/>
            <person name="Wolf Y.I."/>
            <person name="Yamagata H."/>
            <person name="Yamada T."/>
            <person name="Ye Y."/>
            <person name="Shaw J.R."/>
            <person name="Andrews J."/>
            <person name="Crease T.J."/>
            <person name="Tang H."/>
            <person name="Lucas S.M."/>
            <person name="Robertson H.M."/>
            <person name="Bork P."/>
            <person name="Koonin E.V."/>
            <person name="Zdobnov E.M."/>
            <person name="Grigoriev I.V."/>
            <person name="Lynch M."/>
            <person name="Boore J.L."/>
        </authorList>
    </citation>
    <scope>NUCLEOTIDE SEQUENCE [LARGE SCALE GENOMIC DNA]</scope>
</reference>
<dbReference type="InterPro" id="IPR003656">
    <property type="entry name" value="Znf_BED"/>
</dbReference>
<feature type="region of interest" description="Disordered" evidence="17">
    <location>
        <begin position="1"/>
        <end position="32"/>
    </location>
</feature>
<dbReference type="InterPro" id="IPR001398">
    <property type="entry name" value="Macrophage_inhib_fac"/>
</dbReference>
<dbReference type="PANTHER" id="PTHR11954:SF6">
    <property type="entry name" value="MACROPHAGE MIGRATION INHIBITORY FACTOR"/>
    <property type="match status" value="1"/>
</dbReference>
<evidence type="ECO:0000256" key="14">
    <source>
        <dbReference type="ARBA" id="ARBA00041912"/>
    </source>
</evidence>
<dbReference type="EC" id="5.3.3.12" evidence="11"/>
<dbReference type="STRING" id="6669.E9G3A7"/>
<dbReference type="GO" id="GO:0005125">
    <property type="term" value="F:cytokine activity"/>
    <property type="evidence" value="ECO:0000318"/>
    <property type="project" value="GO_Central"/>
</dbReference>
<dbReference type="InterPro" id="IPR036236">
    <property type="entry name" value="Znf_C2H2_sf"/>
</dbReference>
<dbReference type="InterPro" id="IPR014347">
    <property type="entry name" value="Tautomerase/MIF_sf"/>
</dbReference>
<comment type="similarity">
    <text evidence="2">Belongs to the MIF family.</text>
</comment>
<evidence type="ECO:0000256" key="12">
    <source>
        <dbReference type="ARBA" id="ARBA00039086"/>
    </source>
</evidence>
<dbReference type="EMBL" id="GL732531">
    <property type="protein sequence ID" value="EFX85742.1"/>
    <property type="molecule type" value="Genomic_DNA"/>
</dbReference>
<dbReference type="SUPFAM" id="SSF57667">
    <property type="entry name" value="beta-beta-alpha zinc fingers"/>
    <property type="match status" value="2"/>
</dbReference>
<evidence type="ECO:0000313" key="20">
    <source>
        <dbReference type="Proteomes" id="UP000000305"/>
    </source>
</evidence>
<evidence type="ECO:0000256" key="2">
    <source>
        <dbReference type="ARBA" id="ARBA00005851"/>
    </source>
</evidence>
<dbReference type="Proteomes" id="UP000000305">
    <property type="component" value="Unassembled WGS sequence"/>
</dbReference>
<keyword evidence="20" id="KW-1185">Reference proteome</keyword>
<evidence type="ECO:0000256" key="9">
    <source>
        <dbReference type="ARBA" id="ARBA00036735"/>
    </source>
</evidence>
<evidence type="ECO:0000259" key="18">
    <source>
        <dbReference type="PROSITE" id="PS50808"/>
    </source>
</evidence>
<dbReference type="EC" id="5.3.2.1" evidence="12"/>
<dbReference type="HOGENOM" id="CLU_750654_0_0_1"/>
<keyword evidence="8" id="KW-0413">Isomerase</keyword>
<dbReference type="SMART" id="SM00614">
    <property type="entry name" value="ZnF_BED"/>
    <property type="match status" value="2"/>
</dbReference>
<evidence type="ECO:0000256" key="6">
    <source>
        <dbReference type="ARBA" id="ARBA00022771"/>
    </source>
</evidence>
<protein>
    <recommendedName>
        <fullName evidence="15">L-dopachrome isomerase</fullName>
        <ecNumber evidence="12">5.3.2.1</ecNumber>
        <ecNumber evidence="11">5.3.3.12</ecNumber>
    </recommendedName>
    <alternativeName>
        <fullName evidence="13">L-dopachrome tautomerase</fullName>
    </alternativeName>
    <alternativeName>
        <fullName evidence="14">Phenylpyruvate tautomerase</fullName>
    </alternativeName>
</protein>
<dbReference type="Gene3D" id="3.30.429.10">
    <property type="entry name" value="Macrophage Migration Inhibitory Factor"/>
    <property type="match status" value="1"/>
</dbReference>
<keyword evidence="4" id="KW-0964">Secreted</keyword>
<comment type="catalytic activity">
    <reaction evidence="9">
        <text>3-phenylpyruvate = enol-phenylpyruvate</text>
        <dbReference type="Rhea" id="RHEA:17097"/>
        <dbReference type="ChEBI" id="CHEBI:16815"/>
        <dbReference type="ChEBI" id="CHEBI:18005"/>
        <dbReference type="EC" id="5.3.2.1"/>
    </reaction>
</comment>
<organism evidence="19 20">
    <name type="scientific">Daphnia pulex</name>
    <name type="common">Water flea</name>
    <dbReference type="NCBI Taxonomy" id="6669"/>
    <lineage>
        <taxon>Eukaryota</taxon>
        <taxon>Metazoa</taxon>
        <taxon>Ecdysozoa</taxon>
        <taxon>Arthropoda</taxon>
        <taxon>Crustacea</taxon>
        <taxon>Branchiopoda</taxon>
        <taxon>Diplostraca</taxon>
        <taxon>Cladocera</taxon>
        <taxon>Anomopoda</taxon>
        <taxon>Daphniidae</taxon>
        <taxon>Daphnia</taxon>
    </lineage>
</organism>
<evidence type="ECO:0000256" key="15">
    <source>
        <dbReference type="ARBA" id="ARBA00042730"/>
    </source>
</evidence>
<dbReference type="GO" id="GO:0008270">
    <property type="term" value="F:zinc ion binding"/>
    <property type="evidence" value="ECO:0007669"/>
    <property type="project" value="UniProtKB-KW"/>
</dbReference>
<evidence type="ECO:0000256" key="10">
    <source>
        <dbReference type="ARBA" id="ARBA00036823"/>
    </source>
</evidence>
<dbReference type="AlphaFoldDB" id="E9G3A7"/>
<dbReference type="KEGG" id="dpx:DAPPUDRAFT_309058"/>
<dbReference type="Pfam" id="PF02892">
    <property type="entry name" value="zf-BED"/>
    <property type="match status" value="2"/>
</dbReference>
<evidence type="ECO:0000256" key="16">
    <source>
        <dbReference type="PROSITE-ProRule" id="PRU00027"/>
    </source>
</evidence>
<dbReference type="GO" id="GO:0003677">
    <property type="term" value="F:DNA binding"/>
    <property type="evidence" value="ECO:0007669"/>
    <property type="project" value="InterPro"/>
</dbReference>
<sequence length="369" mass="41156">MAYQGAGHSGNEESPSKEDASSDGPPRKKGRKHREKVSWVWQYFIEEGNFAICQFCEASLSTASTTTLKYHLNHLHQDLIAEGEPNLNQPKPRIQVVSIPSKSPLKNSVNVTKNPPLPKHFLKETTALISKMLGKPSSNIRVVQLIQDDEAGNIENRRKKHSPSSKDYSSAVSSNRNKTKKHREKVSWVWQHFRKEGNMATCEFCQASLSAASTTTLKYHLNHLHKDLLTNETSSNMDSTNPASQTEIIEIEPEIIMVPEIAKMPHLKITTNISKSSVPSDFLDETSALLSKMLDKPENCSIVTVVPERLMLWGGEKGPCAIARLRGVGKLGDSDNANLKVQLGEHIEKFLGVPPCRMLIHNDINTAYF</sequence>
<evidence type="ECO:0000256" key="1">
    <source>
        <dbReference type="ARBA" id="ARBA00004613"/>
    </source>
</evidence>
<evidence type="ECO:0000256" key="8">
    <source>
        <dbReference type="ARBA" id="ARBA00023235"/>
    </source>
</evidence>
<dbReference type="SUPFAM" id="SSF55331">
    <property type="entry name" value="Tautomerase/MIF"/>
    <property type="match status" value="1"/>
</dbReference>
<dbReference type="eggNOG" id="KOG1759">
    <property type="taxonomic scope" value="Eukaryota"/>
</dbReference>
<dbReference type="Pfam" id="PF01187">
    <property type="entry name" value="MIF"/>
    <property type="match status" value="1"/>
</dbReference>
<proteinExistence type="inferred from homology"/>
<keyword evidence="5" id="KW-0479">Metal-binding</keyword>
<feature type="compositionally biased region" description="Basic and acidic residues" evidence="17">
    <location>
        <begin position="10"/>
        <end position="20"/>
    </location>
</feature>
<evidence type="ECO:0000256" key="11">
    <source>
        <dbReference type="ARBA" id="ARBA00038932"/>
    </source>
</evidence>
<dbReference type="PANTHER" id="PTHR11954">
    <property type="entry name" value="D-DOPACHROME DECARBOXYLASE"/>
    <property type="match status" value="1"/>
</dbReference>
<evidence type="ECO:0000313" key="19">
    <source>
        <dbReference type="EMBL" id="EFX85742.1"/>
    </source>
</evidence>
<dbReference type="GO" id="GO:0004167">
    <property type="term" value="F:dopachrome isomerase activity"/>
    <property type="evidence" value="ECO:0007669"/>
    <property type="project" value="UniProtKB-EC"/>
</dbReference>
<comment type="subcellular location">
    <subcellularLocation>
        <location evidence="1">Secreted</location>
    </subcellularLocation>
</comment>
<feature type="region of interest" description="Disordered" evidence="17">
    <location>
        <begin position="151"/>
        <end position="183"/>
    </location>
</feature>
<gene>
    <name evidence="19" type="ORF">DAPPUDRAFT_309058</name>
</gene>
<dbReference type="GO" id="GO:0050178">
    <property type="term" value="F:phenylpyruvate tautomerase activity"/>
    <property type="evidence" value="ECO:0000318"/>
    <property type="project" value="GO_Central"/>
</dbReference>
<keyword evidence="7" id="KW-0862">Zinc</keyword>
<evidence type="ECO:0000256" key="4">
    <source>
        <dbReference type="ARBA" id="ARBA00022525"/>
    </source>
</evidence>
<keyword evidence="3" id="KW-0202">Cytokine</keyword>
<evidence type="ECO:0000256" key="7">
    <source>
        <dbReference type="ARBA" id="ARBA00022833"/>
    </source>
</evidence>
<keyword evidence="6 16" id="KW-0863">Zinc-finger</keyword>
<feature type="compositionally biased region" description="Polar residues" evidence="17">
    <location>
        <begin position="165"/>
        <end position="176"/>
    </location>
</feature>
<evidence type="ECO:0000256" key="5">
    <source>
        <dbReference type="ARBA" id="ARBA00022723"/>
    </source>
</evidence>
<comment type="catalytic activity">
    <reaction evidence="10">
        <text>L-dopachrome = 5,6-dihydroxyindole-2-carboxylate</text>
        <dbReference type="Rhea" id="RHEA:13041"/>
        <dbReference type="ChEBI" id="CHEBI:16875"/>
        <dbReference type="ChEBI" id="CHEBI:57509"/>
        <dbReference type="EC" id="5.3.3.12"/>
    </reaction>
</comment>
<evidence type="ECO:0000256" key="13">
    <source>
        <dbReference type="ARBA" id="ARBA00041631"/>
    </source>
</evidence>
<dbReference type="InParanoid" id="E9G3A7"/>
<name>E9G3A7_DAPPU</name>